<dbReference type="GO" id="GO:0000976">
    <property type="term" value="F:transcription cis-regulatory region binding"/>
    <property type="evidence" value="ECO:0007669"/>
    <property type="project" value="TreeGrafter"/>
</dbReference>
<comment type="caution">
    <text evidence="6">The sequence shown here is derived from an EMBL/GenBank/DDBJ whole genome shotgun (WGS) entry which is preliminary data.</text>
</comment>
<dbReference type="AlphaFoldDB" id="A0A9W6HP87"/>
<dbReference type="SUPFAM" id="SSF46689">
    <property type="entry name" value="Homeodomain-like"/>
    <property type="match status" value="1"/>
</dbReference>
<organism evidence="6 7">
    <name type="scientific">Microbacterium dextranolyticum</name>
    <dbReference type="NCBI Taxonomy" id="36806"/>
    <lineage>
        <taxon>Bacteria</taxon>
        <taxon>Bacillati</taxon>
        <taxon>Actinomycetota</taxon>
        <taxon>Actinomycetes</taxon>
        <taxon>Micrococcales</taxon>
        <taxon>Microbacteriaceae</taxon>
        <taxon>Microbacterium</taxon>
    </lineage>
</organism>
<dbReference type="Gene3D" id="1.10.10.60">
    <property type="entry name" value="Homeodomain-like"/>
    <property type="match status" value="1"/>
</dbReference>
<keyword evidence="3" id="KW-0804">Transcription</keyword>
<dbReference type="RefSeq" id="WP_204963229.1">
    <property type="nucleotide sequence ID" value="NZ_BAAAUR010000017.1"/>
</dbReference>
<keyword evidence="1" id="KW-0805">Transcription regulation</keyword>
<proteinExistence type="predicted"/>
<reference evidence="6" key="1">
    <citation type="journal article" date="2014" name="Int. J. Syst. Evol. Microbiol.">
        <title>Complete genome sequence of Corynebacterium casei LMG S-19264T (=DSM 44701T), isolated from a smear-ripened cheese.</title>
        <authorList>
            <consortium name="US DOE Joint Genome Institute (JGI-PGF)"/>
            <person name="Walter F."/>
            <person name="Albersmeier A."/>
            <person name="Kalinowski J."/>
            <person name="Ruckert C."/>
        </authorList>
    </citation>
    <scope>NUCLEOTIDE SEQUENCE</scope>
    <source>
        <strain evidence="6">VKM Ac-1940</strain>
    </source>
</reference>
<evidence type="ECO:0000313" key="7">
    <source>
        <dbReference type="Proteomes" id="UP001142291"/>
    </source>
</evidence>
<evidence type="ECO:0000256" key="2">
    <source>
        <dbReference type="ARBA" id="ARBA00023125"/>
    </source>
</evidence>
<dbReference type="Proteomes" id="UP001142291">
    <property type="component" value="Unassembled WGS sequence"/>
</dbReference>
<dbReference type="PROSITE" id="PS50977">
    <property type="entry name" value="HTH_TETR_2"/>
    <property type="match status" value="1"/>
</dbReference>
<dbReference type="PRINTS" id="PR00455">
    <property type="entry name" value="HTHTETR"/>
</dbReference>
<evidence type="ECO:0000256" key="1">
    <source>
        <dbReference type="ARBA" id="ARBA00023015"/>
    </source>
</evidence>
<dbReference type="EMBL" id="BSER01000010">
    <property type="protein sequence ID" value="GLJ96386.1"/>
    <property type="molecule type" value="Genomic_DNA"/>
</dbReference>
<sequence length="181" mass="19133">MERWGRTHEALSRAALELFAVRGYEATGTAQIAARAGVSEMTLFRHFPTKEALLLADPFDPLMAERVRTRPARETAMRALTEGIRQAWAQVDAASVEALRERLRIVALTPSLRGAVERGSEETVAALTGALVERGVSVGQARVAASAVIAGLSAALLGWARSEETAVDAALGSALDVLGGV</sequence>
<feature type="domain" description="HTH tetR-type" evidence="5">
    <location>
        <begin position="5"/>
        <end position="65"/>
    </location>
</feature>
<dbReference type="InterPro" id="IPR009057">
    <property type="entry name" value="Homeodomain-like_sf"/>
</dbReference>
<feature type="DNA-binding region" description="H-T-H motif" evidence="4">
    <location>
        <begin position="28"/>
        <end position="47"/>
    </location>
</feature>
<dbReference type="Pfam" id="PF00440">
    <property type="entry name" value="TetR_N"/>
    <property type="match status" value="1"/>
</dbReference>
<dbReference type="GO" id="GO:0003700">
    <property type="term" value="F:DNA-binding transcription factor activity"/>
    <property type="evidence" value="ECO:0007669"/>
    <property type="project" value="TreeGrafter"/>
</dbReference>
<dbReference type="PANTHER" id="PTHR30055">
    <property type="entry name" value="HTH-TYPE TRANSCRIPTIONAL REGULATOR RUTR"/>
    <property type="match status" value="1"/>
</dbReference>
<gene>
    <name evidence="6" type="ORF">GCM10017591_24490</name>
</gene>
<reference evidence="6" key="2">
    <citation type="submission" date="2023-01" db="EMBL/GenBank/DDBJ databases">
        <authorList>
            <person name="Sun Q."/>
            <person name="Evtushenko L."/>
        </authorList>
    </citation>
    <scope>NUCLEOTIDE SEQUENCE</scope>
    <source>
        <strain evidence="6">VKM Ac-1940</strain>
    </source>
</reference>
<accession>A0A9W6HP87</accession>
<name>A0A9W6HP87_9MICO</name>
<evidence type="ECO:0000259" key="5">
    <source>
        <dbReference type="PROSITE" id="PS50977"/>
    </source>
</evidence>
<dbReference type="PANTHER" id="PTHR30055:SF234">
    <property type="entry name" value="HTH-TYPE TRANSCRIPTIONAL REGULATOR BETI"/>
    <property type="match status" value="1"/>
</dbReference>
<dbReference type="InterPro" id="IPR001647">
    <property type="entry name" value="HTH_TetR"/>
</dbReference>
<dbReference type="InterPro" id="IPR050109">
    <property type="entry name" value="HTH-type_TetR-like_transc_reg"/>
</dbReference>
<protein>
    <submittedName>
        <fullName evidence="6">TetR family transcriptional regulator</fullName>
    </submittedName>
</protein>
<keyword evidence="2 4" id="KW-0238">DNA-binding</keyword>
<dbReference type="Gene3D" id="1.10.357.10">
    <property type="entry name" value="Tetracycline Repressor, domain 2"/>
    <property type="match status" value="1"/>
</dbReference>
<keyword evidence="7" id="KW-1185">Reference proteome</keyword>
<evidence type="ECO:0000256" key="3">
    <source>
        <dbReference type="ARBA" id="ARBA00023163"/>
    </source>
</evidence>
<evidence type="ECO:0000313" key="6">
    <source>
        <dbReference type="EMBL" id="GLJ96386.1"/>
    </source>
</evidence>
<evidence type="ECO:0000256" key="4">
    <source>
        <dbReference type="PROSITE-ProRule" id="PRU00335"/>
    </source>
</evidence>